<dbReference type="OrthoDB" id="9795056at2"/>
<dbReference type="PANTHER" id="PTHR30565">
    <property type="entry name" value="PROTEIN YCIF"/>
    <property type="match status" value="1"/>
</dbReference>
<evidence type="ECO:0000313" key="2">
    <source>
        <dbReference type="Proteomes" id="UP000192796"/>
    </source>
</evidence>
<gene>
    <name evidence="1" type="ORF">A3860_20395</name>
</gene>
<dbReference type="PANTHER" id="PTHR30565:SF9">
    <property type="entry name" value="PROTEIN YCIF"/>
    <property type="match status" value="1"/>
</dbReference>
<dbReference type="RefSeq" id="WP_081146950.1">
    <property type="nucleotide sequence ID" value="NZ_LVYD01000042.1"/>
</dbReference>
<comment type="caution">
    <text evidence="1">The sequence shown here is derived from an EMBL/GenBank/DDBJ whole genome shotgun (WGS) entry which is preliminary data.</text>
</comment>
<evidence type="ECO:0000313" key="1">
    <source>
        <dbReference type="EMBL" id="OQP64334.1"/>
    </source>
</evidence>
<dbReference type="STRING" id="1703345.A3860_20395"/>
<dbReference type="EMBL" id="LVYD01000042">
    <property type="protein sequence ID" value="OQP64334.1"/>
    <property type="molecule type" value="Genomic_DNA"/>
</dbReference>
<protein>
    <submittedName>
        <fullName evidence="1">Rubrerythrin family protein</fullName>
    </submittedName>
</protein>
<reference evidence="1 2" key="1">
    <citation type="submission" date="2016-03" db="EMBL/GenBank/DDBJ databases">
        <title>Niastella vici sp. nov., isolated from farmland soil.</title>
        <authorList>
            <person name="Chen L."/>
            <person name="Wang D."/>
            <person name="Yang S."/>
            <person name="Wang G."/>
        </authorList>
    </citation>
    <scope>NUCLEOTIDE SEQUENCE [LARGE SCALE GENOMIC DNA]</scope>
    <source>
        <strain evidence="1 2">DJ57</strain>
    </source>
</reference>
<proteinExistence type="predicted"/>
<organism evidence="1 2">
    <name type="scientific">Niastella vici</name>
    <dbReference type="NCBI Taxonomy" id="1703345"/>
    <lineage>
        <taxon>Bacteria</taxon>
        <taxon>Pseudomonadati</taxon>
        <taxon>Bacteroidota</taxon>
        <taxon>Chitinophagia</taxon>
        <taxon>Chitinophagales</taxon>
        <taxon>Chitinophagaceae</taxon>
        <taxon>Niastella</taxon>
    </lineage>
</organism>
<dbReference type="Pfam" id="PF05974">
    <property type="entry name" value="DUF892"/>
    <property type="match status" value="1"/>
</dbReference>
<dbReference type="InterPro" id="IPR012347">
    <property type="entry name" value="Ferritin-like"/>
</dbReference>
<name>A0A1V9G186_9BACT</name>
<dbReference type="Gene3D" id="1.20.1260.10">
    <property type="match status" value="1"/>
</dbReference>
<dbReference type="SUPFAM" id="SSF47240">
    <property type="entry name" value="Ferritin-like"/>
    <property type="match status" value="1"/>
</dbReference>
<sequence>MAIQTNAGSKSASRASVMPDSKLHQFFMQQIQDVYWAEKKLVKTLPKLAEAATSARLRQAFNDHLEQTINHVTRLEHVFNLMGEEPRALKCPAMAGIIDEGADIIDETDNGSAQRDVGLIFAAQKAEHYEIATYGGLVTLARTMGHDDAAELLDQTLAEEKVTDSLLTKIAEEEANVKASNEKFES</sequence>
<dbReference type="CDD" id="cd07909">
    <property type="entry name" value="YciF"/>
    <property type="match status" value="1"/>
</dbReference>
<dbReference type="InterPro" id="IPR047114">
    <property type="entry name" value="YciF"/>
</dbReference>
<keyword evidence="2" id="KW-1185">Reference proteome</keyword>
<dbReference type="InterPro" id="IPR009078">
    <property type="entry name" value="Ferritin-like_SF"/>
</dbReference>
<dbReference type="Proteomes" id="UP000192796">
    <property type="component" value="Unassembled WGS sequence"/>
</dbReference>
<dbReference type="AlphaFoldDB" id="A0A1V9G186"/>
<dbReference type="InterPro" id="IPR010287">
    <property type="entry name" value="DUF892_YciF-like"/>
</dbReference>
<accession>A0A1V9G186</accession>